<evidence type="ECO:0000313" key="4">
    <source>
        <dbReference type="Proteomes" id="UP000195221"/>
    </source>
</evidence>
<sequence>MSMSAEFHRDTGRLRIIGEGGVIAEWFPPHSWFVIASVAGYSTWGTRPNEKDLAMVIQDFVLQRDGARGLVFR</sequence>
<dbReference type="EMBL" id="NBTY01000055">
    <property type="protein sequence ID" value="OTP76797.1"/>
    <property type="molecule type" value="Genomic_DNA"/>
</dbReference>
<protein>
    <submittedName>
        <fullName evidence="2">Uncharacterized protein</fullName>
    </submittedName>
</protein>
<reference evidence="1 4" key="2">
    <citation type="submission" date="2017-03" db="EMBL/GenBank/DDBJ databases">
        <title>Genome analysis of strain PAMC 26577.</title>
        <authorList>
            <person name="Oh H.-M."/>
            <person name="Yang J.-A."/>
        </authorList>
    </citation>
    <scope>NUCLEOTIDE SEQUENCE [LARGE SCALE GENOMIC DNA]</scope>
    <source>
        <strain evidence="1 4">PAMC 26577</strain>
    </source>
</reference>
<organism evidence="2 3">
    <name type="scientific">Caballeronia sordidicola</name>
    <name type="common">Burkholderia sordidicola</name>
    <dbReference type="NCBI Taxonomy" id="196367"/>
    <lineage>
        <taxon>Bacteria</taxon>
        <taxon>Pseudomonadati</taxon>
        <taxon>Pseudomonadota</taxon>
        <taxon>Betaproteobacteria</taxon>
        <taxon>Burkholderiales</taxon>
        <taxon>Burkholderiaceae</taxon>
        <taxon>Caballeronia</taxon>
    </lineage>
</organism>
<reference evidence="2 3" key="1">
    <citation type="submission" date="2017-03" db="EMBL/GenBank/DDBJ databases">
        <title>Genome analysis of strain PAMC 26510.</title>
        <authorList>
            <person name="Oh H.-M."/>
            <person name="Yang J.-A."/>
        </authorList>
    </citation>
    <scope>NUCLEOTIDE SEQUENCE [LARGE SCALE GENOMIC DNA]</scope>
    <source>
        <strain evidence="2 3">PAMC 26510</strain>
    </source>
</reference>
<comment type="caution">
    <text evidence="2">The sequence shown here is derived from an EMBL/GenBank/DDBJ whole genome shotgun (WGS) entry which is preliminary data.</text>
</comment>
<name>A0A242MZD3_CABSO</name>
<dbReference type="Proteomes" id="UP000194546">
    <property type="component" value="Unassembled WGS sequence"/>
</dbReference>
<accession>A0A242MZD3</accession>
<dbReference type="EMBL" id="NBTZ01000087">
    <property type="protein sequence ID" value="OTP72717.1"/>
    <property type="molecule type" value="Genomic_DNA"/>
</dbReference>
<dbReference type="Proteomes" id="UP000195221">
    <property type="component" value="Unassembled WGS sequence"/>
</dbReference>
<evidence type="ECO:0000313" key="2">
    <source>
        <dbReference type="EMBL" id="OTP76797.1"/>
    </source>
</evidence>
<proteinExistence type="predicted"/>
<gene>
    <name evidence="2" type="ORF">PAMC26510_10360</name>
    <name evidence="1" type="ORF">PAMC26577_20655</name>
</gene>
<evidence type="ECO:0000313" key="3">
    <source>
        <dbReference type="Proteomes" id="UP000194546"/>
    </source>
</evidence>
<dbReference type="AlphaFoldDB" id="A0A242MZD3"/>
<evidence type="ECO:0000313" key="1">
    <source>
        <dbReference type="EMBL" id="OTP72717.1"/>
    </source>
</evidence>